<dbReference type="PROSITE" id="PS51918">
    <property type="entry name" value="RADICAL_SAM"/>
    <property type="match status" value="1"/>
</dbReference>
<comment type="caution">
    <text evidence="9">The sequence shown here is derived from an EMBL/GenBank/DDBJ whole genome shotgun (WGS) entry which is preliminary data.</text>
</comment>
<keyword evidence="7" id="KW-0411">Iron-sulfur</keyword>
<evidence type="ECO:0000256" key="4">
    <source>
        <dbReference type="ARBA" id="ARBA00022723"/>
    </source>
</evidence>
<evidence type="ECO:0000256" key="5">
    <source>
        <dbReference type="ARBA" id="ARBA00023002"/>
    </source>
</evidence>
<dbReference type="AlphaFoldDB" id="A0A0G1BC07"/>
<dbReference type="InterPro" id="IPR013785">
    <property type="entry name" value="Aldolase_TIM"/>
</dbReference>
<dbReference type="InterPro" id="IPR050377">
    <property type="entry name" value="Radical_SAM_PqqE_MftC-like"/>
</dbReference>
<comment type="cofactor">
    <cofactor evidence="1">
        <name>[4Fe-4S] cluster</name>
        <dbReference type="ChEBI" id="CHEBI:49883"/>
    </cofactor>
</comment>
<dbReference type="SUPFAM" id="SSF102114">
    <property type="entry name" value="Radical SAM enzymes"/>
    <property type="match status" value="1"/>
</dbReference>
<dbReference type="InterPro" id="IPR058240">
    <property type="entry name" value="rSAM_sf"/>
</dbReference>
<dbReference type="Proteomes" id="UP000034785">
    <property type="component" value="Unassembled WGS sequence"/>
</dbReference>
<dbReference type="InterPro" id="IPR000385">
    <property type="entry name" value="MoaA_NifB_PqqE_Fe-S-bd_CS"/>
</dbReference>
<dbReference type="GO" id="GO:0016491">
    <property type="term" value="F:oxidoreductase activity"/>
    <property type="evidence" value="ECO:0007669"/>
    <property type="project" value="UniProtKB-KW"/>
</dbReference>
<evidence type="ECO:0000256" key="6">
    <source>
        <dbReference type="ARBA" id="ARBA00023004"/>
    </source>
</evidence>
<evidence type="ECO:0000256" key="1">
    <source>
        <dbReference type="ARBA" id="ARBA00001966"/>
    </source>
</evidence>
<keyword evidence="2" id="KW-0004">4Fe-4S</keyword>
<keyword evidence="6" id="KW-0408">Iron</keyword>
<evidence type="ECO:0000313" key="10">
    <source>
        <dbReference type="Proteomes" id="UP000034785"/>
    </source>
</evidence>
<dbReference type="PANTHER" id="PTHR11228">
    <property type="entry name" value="RADICAL SAM DOMAIN PROTEIN"/>
    <property type="match status" value="1"/>
</dbReference>
<dbReference type="GO" id="GO:0051539">
    <property type="term" value="F:4 iron, 4 sulfur cluster binding"/>
    <property type="evidence" value="ECO:0007669"/>
    <property type="project" value="UniProtKB-KW"/>
</dbReference>
<name>A0A0G1BC07_9BACT</name>
<proteinExistence type="predicted"/>
<dbReference type="SFLD" id="SFLDG01386">
    <property type="entry name" value="main_SPASM_domain-containing"/>
    <property type="match status" value="1"/>
</dbReference>
<organism evidence="9 10">
    <name type="scientific">Candidatus Daviesbacteria bacterium GW2011_GWA2_42_7</name>
    <dbReference type="NCBI Taxonomy" id="1618425"/>
    <lineage>
        <taxon>Bacteria</taxon>
        <taxon>Candidatus Daviesiibacteriota</taxon>
    </lineage>
</organism>
<dbReference type="EMBL" id="LCEJ01000012">
    <property type="protein sequence ID" value="KKS70812.1"/>
    <property type="molecule type" value="Genomic_DNA"/>
</dbReference>
<dbReference type="SFLD" id="SFLDG01067">
    <property type="entry name" value="SPASM/twitch_domain_containing"/>
    <property type="match status" value="1"/>
</dbReference>
<dbReference type="Pfam" id="PF04055">
    <property type="entry name" value="Radical_SAM"/>
    <property type="match status" value="1"/>
</dbReference>
<evidence type="ECO:0000259" key="8">
    <source>
        <dbReference type="PROSITE" id="PS51918"/>
    </source>
</evidence>
<evidence type="ECO:0000256" key="7">
    <source>
        <dbReference type="ARBA" id="ARBA00023014"/>
    </source>
</evidence>
<reference evidence="9 10" key="1">
    <citation type="journal article" date="2015" name="Nature">
        <title>rRNA introns, odd ribosomes, and small enigmatic genomes across a large radiation of phyla.</title>
        <authorList>
            <person name="Brown C.T."/>
            <person name="Hug L.A."/>
            <person name="Thomas B.C."/>
            <person name="Sharon I."/>
            <person name="Castelle C.J."/>
            <person name="Singh A."/>
            <person name="Wilkins M.J."/>
            <person name="Williams K.H."/>
            <person name="Banfield J.F."/>
        </authorList>
    </citation>
    <scope>NUCLEOTIDE SEQUENCE [LARGE SCALE GENOMIC DNA]</scope>
</reference>
<evidence type="ECO:0000256" key="2">
    <source>
        <dbReference type="ARBA" id="ARBA00022485"/>
    </source>
</evidence>
<evidence type="ECO:0000313" key="9">
    <source>
        <dbReference type="EMBL" id="KKS70812.1"/>
    </source>
</evidence>
<evidence type="ECO:0000256" key="3">
    <source>
        <dbReference type="ARBA" id="ARBA00022691"/>
    </source>
</evidence>
<feature type="domain" description="Radical SAM core" evidence="8">
    <location>
        <begin position="23"/>
        <end position="248"/>
    </location>
</feature>
<dbReference type="PROSITE" id="PS01305">
    <property type="entry name" value="MOAA_NIFB_PQQE"/>
    <property type="match status" value="1"/>
</dbReference>
<keyword evidence="3" id="KW-0949">S-adenosyl-L-methionine</keyword>
<dbReference type="SFLD" id="SFLDS00029">
    <property type="entry name" value="Radical_SAM"/>
    <property type="match status" value="1"/>
</dbReference>
<protein>
    <recommendedName>
        <fullName evidence="8">Radical SAM core domain-containing protein</fullName>
    </recommendedName>
</protein>
<dbReference type="InterPro" id="IPR007197">
    <property type="entry name" value="rSAM"/>
</dbReference>
<dbReference type="Gene3D" id="3.20.20.70">
    <property type="entry name" value="Aldolase class I"/>
    <property type="match status" value="1"/>
</dbReference>
<dbReference type="GO" id="GO:0046872">
    <property type="term" value="F:metal ion binding"/>
    <property type="evidence" value="ECO:0007669"/>
    <property type="project" value="UniProtKB-KW"/>
</dbReference>
<dbReference type="CDD" id="cd01335">
    <property type="entry name" value="Radical_SAM"/>
    <property type="match status" value="1"/>
</dbReference>
<gene>
    <name evidence="9" type="ORF">UV41_C0012G0002</name>
</gene>
<keyword evidence="4" id="KW-0479">Metal-binding</keyword>
<accession>A0A0G1BC07</accession>
<dbReference type="PANTHER" id="PTHR11228:SF7">
    <property type="entry name" value="PQQA PEPTIDE CYCLASE"/>
    <property type="match status" value="1"/>
</dbReference>
<keyword evidence="5" id="KW-0560">Oxidoreductase</keyword>
<sequence>MGKKILPKMGFLPKISYFALPFIKRPYILLFNITQKCNLRCSYCFGKYYAETGELSFPQIRKILTEFYDLGVRRLGISGGEALLHKDIDRVIEEAVKIGFDVGLNSNGILVPYHLKSLRLLKNLSISLDGTTAAIHDKYRGKEAFKRALAGIEAAYQAGIPLHFCCTLTDANLKEWPKIINLAKKYNALVQISPLYPRFRGDGGLKLAKAWEKKIKKTLTDIIQEKKNKSSRIFYSENTYRLMLNWPDFTSDISSVRELGHPPCLAGNKFVVLDHKGRLFPCVRLTDSLPGQDCLKMGVRQAYNKLLQPQCKSCRWACYIEYNALLNFNLSAISNLFLNRFSKG</sequence>